<proteinExistence type="inferred from homology"/>
<sequence length="273" mass="30372">MSTYIIGDIHGCADELNRLLRKIKFNRLYDKLILAGDLVGRGPASEEVIAQLMEYGDAVVKVLGNHDLKLLATHYGLAAPKKSDRTERLLRSPRAKDYVAWLEDAKFAHWDEGGAVIVVHGGIPLNWPVSQLRKQVKLLEESIAEHGYEWLLRKMYSVGLPDGLSNDFESNLIYTAQALTRVKFVDSNGLMNTSFNCAPGSQPDCLYPWYACRDVKRNAGYKIVFGHWAALGMTISDYYICCDDGCVWGGNLCAVNLDDLSITKVASDHKADA</sequence>
<dbReference type="KEGG" id="hch:HCH_06531"/>
<dbReference type="AlphaFoldDB" id="Q2S854"/>
<comment type="catalytic activity">
    <reaction evidence="8">
        <text>P(1),P(4)-bis(5'-adenosyl) tetraphosphate + H2O = 2 ADP + 2 H(+)</text>
        <dbReference type="Rhea" id="RHEA:24252"/>
        <dbReference type="ChEBI" id="CHEBI:15377"/>
        <dbReference type="ChEBI" id="CHEBI:15378"/>
        <dbReference type="ChEBI" id="CHEBI:58141"/>
        <dbReference type="ChEBI" id="CHEBI:456216"/>
        <dbReference type="EC" id="3.6.1.41"/>
    </reaction>
</comment>
<reference evidence="10 11" key="1">
    <citation type="journal article" date="2005" name="Nucleic Acids Res.">
        <title>Genomic blueprint of Hahella chejuensis, a marine microbe producing an algicidal agent.</title>
        <authorList>
            <person name="Jeong H."/>
            <person name="Yim J.H."/>
            <person name="Lee C."/>
            <person name="Choi S.-H."/>
            <person name="Park Y.K."/>
            <person name="Yoon S.H."/>
            <person name="Hur C.-G."/>
            <person name="Kang H.-Y."/>
            <person name="Kim D."/>
            <person name="Lee H.H."/>
            <person name="Park K.H."/>
            <person name="Park S.-H."/>
            <person name="Park H.-S."/>
            <person name="Lee H.K."/>
            <person name="Oh T.K."/>
            <person name="Kim J.F."/>
        </authorList>
    </citation>
    <scope>NUCLEOTIDE SEQUENCE [LARGE SCALE GENOMIC DNA]</scope>
    <source>
        <strain evidence="10 11">KCTC 2396</strain>
    </source>
</reference>
<evidence type="ECO:0000313" key="11">
    <source>
        <dbReference type="Proteomes" id="UP000000238"/>
    </source>
</evidence>
<evidence type="ECO:0000259" key="9">
    <source>
        <dbReference type="Pfam" id="PF00149"/>
    </source>
</evidence>
<dbReference type="RefSeq" id="WP_011400222.1">
    <property type="nucleotide sequence ID" value="NC_007645.1"/>
</dbReference>
<dbReference type="eggNOG" id="COG0639">
    <property type="taxonomic scope" value="Bacteria"/>
</dbReference>
<evidence type="ECO:0000256" key="5">
    <source>
        <dbReference type="ARBA" id="ARBA00031248"/>
    </source>
</evidence>
<evidence type="ECO:0000256" key="3">
    <source>
        <dbReference type="ARBA" id="ARBA00012506"/>
    </source>
</evidence>
<dbReference type="PANTHER" id="PTHR42850">
    <property type="entry name" value="METALLOPHOSPHOESTERASE"/>
    <property type="match status" value="1"/>
</dbReference>
<protein>
    <recommendedName>
        <fullName evidence="3">bis(5'-nucleosyl)-tetraphosphatase (symmetrical)</fullName>
        <ecNumber evidence="3">3.6.1.41</ecNumber>
    </recommendedName>
    <alternativeName>
        <fullName evidence="6">Ap4A hydrolase</fullName>
    </alternativeName>
    <alternativeName>
        <fullName evidence="5">Diadenosine 5',5'''-P1,P4-tetraphosphate pyrophosphohydrolase</fullName>
    </alternativeName>
    <alternativeName>
        <fullName evidence="7">Diadenosine tetraphosphatase</fullName>
    </alternativeName>
</protein>
<dbReference type="OrthoDB" id="9807890at2"/>
<accession>Q2S854</accession>
<evidence type="ECO:0000256" key="6">
    <source>
        <dbReference type="ARBA" id="ARBA00032248"/>
    </source>
</evidence>
<dbReference type="InterPro" id="IPR004617">
    <property type="entry name" value="ApaH"/>
</dbReference>
<dbReference type="HOGENOM" id="CLU_056184_2_0_6"/>
<dbReference type="GO" id="GO:0110154">
    <property type="term" value="P:RNA decapping"/>
    <property type="evidence" value="ECO:0007669"/>
    <property type="project" value="TreeGrafter"/>
</dbReference>
<dbReference type="NCBIfam" id="NF001204">
    <property type="entry name" value="PRK00166.1"/>
    <property type="match status" value="1"/>
</dbReference>
<dbReference type="GO" id="GO:0005737">
    <property type="term" value="C:cytoplasm"/>
    <property type="evidence" value="ECO:0007669"/>
    <property type="project" value="TreeGrafter"/>
</dbReference>
<dbReference type="Pfam" id="PF00149">
    <property type="entry name" value="Metallophos"/>
    <property type="match status" value="1"/>
</dbReference>
<evidence type="ECO:0000256" key="7">
    <source>
        <dbReference type="ARBA" id="ARBA00033210"/>
    </source>
</evidence>
<dbReference type="GO" id="GO:0016791">
    <property type="term" value="F:phosphatase activity"/>
    <property type="evidence" value="ECO:0007669"/>
    <property type="project" value="TreeGrafter"/>
</dbReference>
<feature type="domain" description="Calcineurin-like phosphoesterase" evidence="9">
    <location>
        <begin position="1"/>
        <end position="153"/>
    </location>
</feature>
<dbReference type="STRING" id="349521.HCH_06531"/>
<comment type="function">
    <text evidence="1">Hydrolyzes diadenosine 5',5'''-P1,P4-tetraphosphate to yield ADP.</text>
</comment>
<dbReference type="GO" id="GO:0008803">
    <property type="term" value="F:bis(5'-nucleosyl)-tetraphosphatase (symmetrical) activity"/>
    <property type="evidence" value="ECO:0007669"/>
    <property type="project" value="UniProtKB-EC"/>
</dbReference>
<comment type="similarity">
    <text evidence="2">Belongs to the Ap4A hydrolase family.</text>
</comment>
<evidence type="ECO:0000256" key="8">
    <source>
        <dbReference type="ARBA" id="ARBA00049417"/>
    </source>
</evidence>
<evidence type="ECO:0000313" key="10">
    <source>
        <dbReference type="EMBL" id="ABC33170.1"/>
    </source>
</evidence>
<keyword evidence="11" id="KW-1185">Reference proteome</keyword>
<dbReference type="InterPro" id="IPR050126">
    <property type="entry name" value="Ap4A_hydrolase"/>
</dbReference>
<evidence type="ECO:0000256" key="4">
    <source>
        <dbReference type="ARBA" id="ARBA00022801"/>
    </source>
</evidence>
<dbReference type="InterPro" id="IPR029052">
    <property type="entry name" value="Metallo-depent_PP-like"/>
</dbReference>
<name>Q2S854_HAHCH</name>
<dbReference type="EMBL" id="CP000155">
    <property type="protein sequence ID" value="ABC33170.1"/>
    <property type="molecule type" value="Genomic_DNA"/>
</dbReference>
<gene>
    <name evidence="10" type="ordered locus">HCH_06531</name>
</gene>
<dbReference type="InterPro" id="IPR004843">
    <property type="entry name" value="Calcineurin-like_PHP"/>
</dbReference>
<dbReference type="Proteomes" id="UP000000238">
    <property type="component" value="Chromosome"/>
</dbReference>
<dbReference type="PIRSF" id="PIRSF000903">
    <property type="entry name" value="B5n-ttraPtase_sm"/>
    <property type="match status" value="1"/>
</dbReference>
<dbReference type="PANTHER" id="PTHR42850:SF11">
    <property type="entry name" value="BIS(5'-NUCLEOSYL)-TETRAPHOSPHATASE [SYMMETRICAL]"/>
    <property type="match status" value="1"/>
</dbReference>
<dbReference type="SUPFAM" id="SSF56300">
    <property type="entry name" value="Metallo-dependent phosphatases"/>
    <property type="match status" value="1"/>
</dbReference>
<dbReference type="EC" id="3.6.1.41" evidence="3"/>
<dbReference type="Gene3D" id="3.60.21.10">
    <property type="match status" value="1"/>
</dbReference>
<keyword evidence="4" id="KW-0378">Hydrolase</keyword>
<organism evidence="10 11">
    <name type="scientific">Hahella chejuensis (strain KCTC 2396)</name>
    <dbReference type="NCBI Taxonomy" id="349521"/>
    <lineage>
        <taxon>Bacteria</taxon>
        <taxon>Pseudomonadati</taxon>
        <taxon>Pseudomonadota</taxon>
        <taxon>Gammaproteobacteria</taxon>
        <taxon>Oceanospirillales</taxon>
        <taxon>Hahellaceae</taxon>
        <taxon>Hahella</taxon>
    </lineage>
</organism>
<evidence type="ECO:0000256" key="2">
    <source>
        <dbReference type="ARBA" id="ARBA00005419"/>
    </source>
</evidence>
<evidence type="ECO:0000256" key="1">
    <source>
        <dbReference type="ARBA" id="ARBA00003413"/>
    </source>
</evidence>